<gene>
    <name evidence="4" type="ORF">METZ01_LOCUS28670</name>
</gene>
<evidence type="ECO:0000313" key="4">
    <source>
        <dbReference type="EMBL" id="SUZ75816.1"/>
    </source>
</evidence>
<dbReference type="GO" id="GO:0008236">
    <property type="term" value="F:serine-type peptidase activity"/>
    <property type="evidence" value="ECO:0007669"/>
    <property type="project" value="InterPro"/>
</dbReference>
<keyword evidence="1" id="KW-0732">Signal</keyword>
<dbReference type="Pfam" id="PF00326">
    <property type="entry name" value="Peptidase_S9"/>
    <property type="match status" value="1"/>
</dbReference>
<evidence type="ECO:0000259" key="3">
    <source>
        <dbReference type="Pfam" id="PF00326"/>
    </source>
</evidence>
<dbReference type="InterPro" id="IPR001375">
    <property type="entry name" value="Peptidase_S9_cat"/>
</dbReference>
<dbReference type="GO" id="GO:0006508">
    <property type="term" value="P:proteolysis"/>
    <property type="evidence" value="ECO:0007669"/>
    <property type="project" value="InterPro"/>
</dbReference>
<sequence length="289" mass="31853">MIQRSHRDVGRVISVLGMIALTWMASPVRSASQEPGTIVARDARVQGHTYVFEETGAEMPYALFLPSGYDAAREWPLIVALHGLGRPYDWMMGYDSFIDFAEQYGYIVVSPLGYHPRGWYGSRGYGNPAGGGRGGAQSTLPENLGKLSEQDVMNVLEIARDAHNVDESRIYLWGHSMGGAGTYHLAALYPDIWAGLAVAAPAPRRDAIDQISSFSEIPVLVLHGDQDSTVPVEGSRTWVARMRELGMQHVYIEVPGGDHSLFVRENPEMLAKVFSFFNIVGKDELGVRQ</sequence>
<dbReference type="Gene3D" id="3.40.50.1820">
    <property type="entry name" value="alpha/beta hydrolase"/>
    <property type="match status" value="1"/>
</dbReference>
<evidence type="ECO:0000256" key="1">
    <source>
        <dbReference type="ARBA" id="ARBA00022729"/>
    </source>
</evidence>
<dbReference type="InterPro" id="IPR000801">
    <property type="entry name" value="Esterase-like"/>
</dbReference>
<dbReference type="EMBL" id="UINC01001260">
    <property type="protein sequence ID" value="SUZ75816.1"/>
    <property type="molecule type" value="Genomic_DNA"/>
</dbReference>
<dbReference type="InterPro" id="IPR050955">
    <property type="entry name" value="Plant_Biomass_Hydrol_Est"/>
</dbReference>
<reference evidence="4" key="1">
    <citation type="submission" date="2018-05" db="EMBL/GenBank/DDBJ databases">
        <authorList>
            <person name="Lanie J.A."/>
            <person name="Ng W.-L."/>
            <person name="Kazmierczak K.M."/>
            <person name="Andrzejewski T.M."/>
            <person name="Davidsen T.M."/>
            <person name="Wayne K.J."/>
            <person name="Tettelin H."/>
            <person name="Glass J.I."/>
            <person name="Rusch D."/>
            <person name="Podicherti R."/>
            <person name="Tsui H.-C.T."/>
            <person name="Winkler M.E."/>
        </authorList>
    </citation>
    <scope>NUCLEOTIDE SEQUENCE</scope>
</reference>
<dbReference type="SUPFAM" id="SSF53474">
    <property type="entry name" value="alpha/beta-Hydrolases"/>
    <property type="match status" value="1"/>
</dbReference>
<dbReference type="Pfam" id="PF00756">
    <property type="entry name" value="Esterase"/>
    <property type="match status" value="1"/>
</dbReference>
<name>A0A381Q917_9ZZZZ</name>
<evidence type="ECO:0000256" key="2">
    <source>
        <dbReference type="ARBA" id="ARBA00022801"/>
    </source>
</evidence>
<organism evidence="4">
    <name type="scientific">marine metagenome</name>
    <dbReference type="NCBI Taxonomy" id="408172"/>
    <lineage>
        <taxon>unclassified sequences</taxon>
        <taxon>metagenomes</taxon>
        <taxon>ecological metagenomes</taxon>
    </lineage>
</organism>
<dbReference type="InterPro" id="IPR029058">
    <property type="entry name" value="AB_hydrolase_fold"/>
</dbReference>
<proteinExistence type="predicted"/>
<dbReference type="PANTHER" id="PTHR43037">
    <property type="entry name" value="UNNAMED PRODUCT-RELATED"/>
    <property type="match status" value="1"/>
</dbReference>
<feature type="domain" description="Peptidase S9 prolyl oligopeptidase catalytic" evidence="3">
    <location>
        <begin position="215"/>
        <end position="278"/>
    </location>
</feature>
<dbReference type="PANTHER" id="PTHR43037:SF5">
    <property type="entry name" value="FERULOYL ESTERASE"/>
    <property type="match status" value="1"/>
</dbReference>
<accession>A0A381Q917</accession>
<protein>
    <recommendedName>
        <fullName evidence="3">Peptidase S9 prolyl oligopeptidase catalytic domain-containing protein</fullName>
    </recommendedName>
</protein>
<dbReference type="AlphaFoldDB" id="A0A381Q917"/>
<keyword evidence="2" id="KW-0378">Hydrolase</keyword>